<protein>
    <submittedName>
        <fullName evidence="1">Rhamnan synthesis F family protein</fullName>
    </submittedName>
</protein>
<keyword evidence="2" id="KW-1185">Reference proteome</keyword>
<evidence type="ECO:0000313" key="1">
    <source>
        <dbReference type="EMBL" id="MCE0743273.1"/>
    </source>
</evidence>
<comment type="caution">
    <text evidence="1">The sequence shown here is derived from an EMBL/GenBank/DDBJ whole genome shotgun (WGS) entry which is preliminary data.</text>
</comment>
<gene>
    <name evidence="1" type="ORF">LWC05_05120</name>
</gene>
<reference evidence="1 2" key="1">
    <citation type="submission" date="2021-12" db="EMBL/GenBank/DDBJ databases">
        <title>Genome sequence of Acetobacter sicerae DmPark20a_162.</title>
        <authorList>
            <person name="Chaston J.M."/>
        </authorList>
    </citation>
    <scope>NUCLEOTIDE SEQUENCE [LARGE SCALE GENOMIC DNA]</scope>
    <source>
        <strain evidence="1 2">DmPark20a_162</strain>
    </source>
</reference>
<organism evidence="1 2">
    <name type="scientific">Acetobacter sicerae</name>
    <dbReference type="NCBI Taxonomy" id="85325"/>
    <lineage>
        <taxon>Bacteria</taxon>
        <taxon>Pseudomonadati</taxon>
        <taxon>Pseudomonadota</taxon>
        <taxon>Alphaproteobacteria</taxon>
        <taxon>Acetobacterales</taxon>
        <taxon>Acetobacteraceae</taxon>
        <taxon>Acetobacter</taxon>
    </lineage>
</organism>
<dbReference type="EMBL" id="JAJSOJ010000015">
    <property type="protein sequence ID" value="MCE0743273.1"/>
    <property type="molecule type" value="Genomic_DNA"/>
</dbReference>
<evidence type="ECO:0000313" key="2">
    <source>
        <dbReference type="Proteomes" id="UP001521074"/>
    </source>
</evidence>
<name>A0ABS8VR47_9PROT</name>
<dbReference type="Pfam" id="PF05045">
    <property type="entry name" value="RgpF"/>
    <property type="match status" value="1"/>
</dbReference>
<dbReference type="RefSeq" id="WP_232876804.1">
    <property type="nucleotide sequence ID" value="NZ_JAJSOJ010000015.1"/>
</dbReference>
<sequence length="286" mass="32727">MSDAICLFASYEPTGHIPPHTAYYLSELTRCGFTVHLALSGCEDIPADTLDFCQSTTITPWIRPNSGHDFGAWKDLILWGCAEQASRILLANDSVFGPFSSLSKLFARMEQREADVWGVVESLDVLPHLQSWFVCFEHHSFHAPAIQRVLLQDFTHMTRQELIWHGELGLAVACQTENLRTAAAWSDRESILSRTIKKTNAMHLRWRNLLQTEVVPFIKTELLRDNVSRLASVRHWKDALPEQSVFQTSWIEEYLKQNPPRPNRPQINSKGRLFYNLAEHITGRSS</sequence>
<dbReference type="InterPro" id="IPR007739">
    <property type="entry name" value="RgpF"/>
</dbReference>
<accession>A0ABS8VR47</accession>
<proteinExistence type="predicted"/>
<dbReference type="Proteomes" id="UP001521074">
    <property type="component" value="Unassembled WGS sequence"/>
</dbReference>